<sequence>MTNDRTDARRHRQALLQAASAIFLEHGITAPLDLVVTRAGVGRATLYRHFPDRVALVLALVDQSLDALEALAKAVPHDRATFQILLLHLADILAKDPSLADFWRVIPSDNAQRIGQLQRFRLMFDRAVSDAIEGGTLRGDFRSDDMLLVGGMLGAVAREPDADKRRAMAARLVDLLVSGLQPVDSGASR</sequence>
<dbReference type="PATRIC" id="fig|1420583.3.peg.41"/>
<dbReference type="PROSITE" id="PS50977">
    <property type="entry name" value="HTH_TETR_2"/>
    <property type="match status" value="1"/>
</dbReference>
<dbReference type="InterPro" id="IPR009057">
    <property type="entry name" value="Homeodomain-like_sf"/>
</dbReference>
<accession>A0A0J7XYJ3</accession>
<dbReference type="GO" id="GO:0000976">
    <property type="term" value="F:transcription cis-regulatory region binding"/>
    <property type="evidence" value="ECO:0007669"/>
    <property type="project" value="TreeGrafter"/>
</dbReference>
<dbReference type="InterPro" id="IPR001647">
    <property type="entry name" value="HTH_TetR"/>
</dbReference>
<dbReference type="Gene3D" id="1.10.357.10">
    <property type="entry name" value="Tetracycline Repressor, domain 2"/>
    <property type="match status" value="1"/>
</dbReference>
<dbReference type="PANTHER" id="PTHR30055:SF223">
    <property type="entry name" value="HTH-TYPE TRANSCRIPTIONAL REGULATOR UIDR"/>
    <property type="match status" value="1"/>
</dbReference>
<feature type="domain" description="HTH tetR-type" evidence="3">
    <location>
        <begin position="9"/>
        <end position="68"/>
    </location>
</feature>
<reference evidence="4 5" key="1">
    <citation type="journal article" date="2015" name="G3 (Bethesda)">
        <title>Insights into Ongoing Evolution of the Hexachlorocyclohexane Catabolic Pathway from Comparative Genomics of Ten Sphingomonadaceae Strains.</title>
        <authorList>
            <person name="Pearce S.L."/>
            <person name="Oakeshott J.G."/>
            <person name="Pandey G."/>
        </authorList>
    </citation>
    <scope>NUCLEOTIDE SEQUENCE [LARGE SCALE GENOMIC DNA]</scope>
    <source>
        <strain evidence="4 5">LL01</strain>
    </source>
</reference>
<dbReference type="EMBL" id="JACT01000001">
    <property type="protein sequence ID" value="KMS56741.1"/>
    <property type="molecule type" value="Genomic_DNA"/>
</dbReference>
<dbReference type="GO" id="GO:0003700">
    <property type="term" value="F:DNA-binding transcription factor activity"/>
    <property type="evidence" value="ECO:0007669"/>
    <property type="project" value="TreeGrafter"/>
</dbReference>
<dbReference type="SUPFAM" id="SSF46689">
    <property type="entry name" value="Homeodomain-like"/>
    <property type="match status" value="1"/>
</dbReference>
<dbReference type="SUPFAM" id="SSF48498">
    <property type="entry name" value="Tetracyclin repressor-like, C-terminal domain"/>
    <property type="match status" value="1"/>
</dbReference>
<organism evidence="4 5">
    <name type="scientific">Sphingobium cupriresistens LL01</name>
    <dbReference type="NCBI Taxonomy" id="1420583"/>
    <lineage>
        <taxon>Bacteria</taxon>
        <taxon>Pseudomonadati</taxon>
        <taxon>Pseudomonadota</taxon>
        <taxon>Alphaproteobacteria</taxon>
        <taxon>Sphingomonadales</taxon>
        <taxon>Sphingomonadaceae</taxon>
        <taxon>Sphingobium</taxon>
    </lineage>
</organism>
<dbReference type="PRINTS" id="PR00455">
    <property type="entry name" value="HTHTETR"/>
</dbReference>
<dbReference type="InterPro" id="IPR036271">
    <property type="entry name" value="Tet_transcr_reg_TetR-rel_C_sf"/>
</dbReference>
<dbReference type="STRING" id="1420583.V473_00255"/>
<evidence type="ECO:0000313" key="4">
    <source>
        <dbReference type="EMBL" id="KMS56741.1"/>
    </source>
</evidence>
<proteinExistence type="predicted"/>
<dbReference type="InterPro" id="IPR050109">
    <property type="entry name" value="HTH-type_TetR-like_transc_reg"/>
</dbReference>
<dbReference type="Pfam" id="PF00440">
    <property type="entry name" value="TetR_N"/>
    <property type="match status" value="1"/>
</dbReference>
<evidence type="ECO:0000313" key="5">
    <source>
        <dbReference type="Proteomes" id="UP000052232"/>
    </source>
</evidence>
<dbReference type="AlphaFoldDB" id="A0A0J7XYJ3"/>
<keyword evidence="5" id="KW-1185">Reference proteome</keyword>
<dbReference type="Proteomes" id="UP000052232">
    <property type="component" value="Unassembled WGS sequence"/>
</dbReference>
<dbReference type="RefSeq" id="WP_066599051.1">
    <property type="nucleotide sequence ID" value="NZ_KQ130434.1"/>
</dbReference>
<protein>
    <submittedName>
        <fullName evidence="4">TetR family transcriptional regulator</fullName>
    </submittedName>
</protein>
<evidence type="ECO:0000256" key="1">
    <source>
        <dbReference type="ARBA" id="ARBA00023125"/>
    </source>
</evidence>
<keyword evidence="1 2" id="KW-0238">DNA-binding</keyword>
<comment type="caution">
    <text evidence="4">The sequence shown here is derived from an EMBL/GenBank/DDBJ whole genome shotgun (WGS) entry which is preliminary data.</text>
</comment>
<evidence type="ECO:0000256" key="2">
    <source>
        <dbReference type="PROSITE-ProRule" id="PRU00335"/>
    </source>
</evidence>
<gene>
    <name evidence="4" type="ORF">V473_00255</name>
</gene>
<evidence type="ECO:0000259" key="3">
    <source>
        <dbReference type="PROSITE" id="PS50977"/>
    </source>
</evidence>
<feature type="DNA-binding region" description="H-T-H motif" evidence="2">
    <location>
        <begin position="31"/>
        <end position="50"/>
    </location>
</feature>
<name>A0A0J7XYJ3_9SPHN</name>
<dbReference type="PANTHER" id="PTHR30055">
    <property type="entry name" value="HTH-TYPE TRANSCRIPTIONAL REGULATOR RUTR"/>
    <property type="match status" value="1"/>
</dbReference>